<protein>
    <submittedName>
        <fullName evidence="3">RlmF-related methyltransferase</fullName>
    </submittedName>
</protein>
<dbReference type="KEGG" id="psyt:DSAG12_02122"/>
<dbReference type="OrthoDB" id="30774at2157"/>
<organism evidence="3 4">
    <name type="scientific">Promethearchaeum syntrophicum</name>
    <dbReference type="NCBI Taxonomy" id="2594042"/>
    <lineage>
        <taxon>Archaea</taxon>
        <taxon>Promethearchaeati</taxon>
        <taxon>Promethearchaeota</taxon>
        <taxon>Promethearchaeia</taxon>
        <taxon>Promethearchaeales</taxon>
        <taxon>Promethearchaeaceae</taxon>
        <taxon>Promethearchaeum</taxon>
    </lineage>
</organism>
<accession>A0A5B9DAZ8</accession>
<dbReference type="PROSITE" id="PS00092">
    <property type="entry name" value="N6_MTASE"/>
    <property type="match status" value="1"/>
</dbReference>
<dbReference type="PANTHER" id="PTHR13393">
    <property type="entry name" value="SAM-DEPENDENT METHYLTRANSFERASE"/>
    <property type="match status" value="1"/>
</dbReference>
<dbReference type="EMBL" id="CP042905">
    <property type="protein sequence ID" value="QEE16292.1"/>
    <property type="molecule type" value="Genomic_DNA"/>
</dbReference>
<evidence type="ECO:0000256" key="1">
    <source>
        <dbReference type="ARBA" id="ARBA00022603"/>
    </source>
</evidence>
<gene>
    <name evidence="3" type="ORF">DSAG12_02122</name>
</gene>
<evidence type="ECO:0000256" key="2">
    <source>
        <dbReference type="ARBA" id="ARBA00022679"/>
    </source>
</evidence>
<dbReference type="Pfam" id="PF05971">
    <property type="entry name" value="Methyltransf_10"/>
    <property type="match status" value="1"/>
</dbReference>
<sequence>MKQERVFDESGIPKIRVVADYPTSKALKLHPDLRNHLKSTDPPRIKNEDRETLFLYNKYIAKDLYDIDIKFAEHAIIPTPIMRFNFLMHVIKPNSSIIEIGTGASAIIAILAAKHFNAQVYATEVDKEYITLANQNIFHNKLESKITVFDSHGSFFHDVVPKGLKVDFIISNPPYYDKILSPKVIWGGKNHELVSDGEMGELFIIRLIKEGWDYLKSPGTISFIIPKTRQNTLISVEDFLNLHNYDYDIIGLLAGNRTRFIFRIFKNNLLDINRLSDMD</sequence>
<dbReference type="InterPro" id="IPR002052">
    <property type="entry name" value="DNA_methylase_N6_adenine_CS"/>
</dbReference>
<dbReference type="GO" id="GO:0003676">
    <property type="term" value="F:nucleic acid binding"/>
    <property type="evidence" value="ECO:0007669"/>
    <property type="project" value="InterPro"/>
</dbReference>
<reference evidence="3 4" key="1">
    <citation type="journal article" date="2020" name="Nature">
        <title>Isolation of an archaeon at the prokaryote-eukaryote interface.</title>
        <authorList>
            <person name="Imachi H."/>
            <person name="Nobu M.K."/>
            <person name="Nakahara N."/>
            <person name="Morono Y."/>
            <person name="Ogawara M."/>
            <person name="Takaki Y."/>
            <person name="Takano Y."/>
            <person name="Uematsu K."/>
            <person name="Ikuta T."/>
            <person name="Ito M."/>
            <person name="Matsui Y."/>
            <person name="Miyazaki M."/>
            <person name="Murata K."/>
            <person name="Saito Y."/>
            <person name="Sakai S."/>
            <person name="Song C."/>
            <person name="Tasumi E."/>
            <person name="Yamanaka Y."/>
            <person name="Yamaguchi T."/>
            <person name="Kamagata Y."/>
            <person name="Tamaki H."/>
            <person name="Takai K."/>
        </authorList>
    </citation>
    <scope>NUCLEOTIDE SEQUENCE [LARGE SCALE GENOMIC DNA]</scope>
    <source>
        <strain evidence="3 4">MK-D1</strain>
    </source>
</reference>
<dbReference type="AlphaFoldDB" id="A0A5B9DAZ8"/>
<proteinExistence type="predicted"/>
<dbReference type="GeneID" id="41330111"/>
<reference evidence="3 4" key="2">
    <citation type="journal article" date="2024" name="Int. J. Syst. Evol. Microbiol.">
        <title>Promethearchaeum syntrophicum gen. nov., sp. nov., an anaerobic, obligately syntrophic archaeon, the first isolate of the lineage 'Asgard' archaea, and proposal of the new archaeal phylum Promethearchaeota phyl. nov. and kingdom Promethearchaeati regn. nov.</title>
        <authorList>
            <person name="Imachi H."/>
            <person name="Nobu M.K."/>
            <person name="Kato S."/>
            <person name="Takaki Y."/>
            <person name="Miyazaki M."/>
            <person name="Miyata M."/>
            <person name="Ogawara M."/>
            <person name="Saito Y."/>
            <person name="Sakai S."/>
            <person name="Tahara Y.O."/>
            <person name="Takano Y."/>
            <person name="Tasumi E."/>
            <person name="Uematsu K."/>
            <person name="Yoshimura T."/>
            <person name="Itoh T."/>
            <person name="Ohkuma M."/>
            <person name="Takai K."/>
        </authorList>
    </citation>
    <scope>NUCLEOTIDE SEQUENCE [LARGE SCALE GENOMIC DNA]</scope>
    <source>
        <strain evidence="3 4">MK-D1</strain>
    </source>
</reference>
<dbReference type="CDD" id="cd02440">
    <property type="entry name" value="AdoMet_MTases"/>
    <property type="match status" value="1"/>
</dbReference>
<dbReference type="Gene3D" id="3.40.50.150">
    <property type="entry name" value="Vaccinia Virus protein VP39"/>
    <property type="match status" value="1"/>
</dbReference>
<keyword evidence="1 3" id="KW-0489">Methyltransferase</keyword>
<evidence type="ECO:0000313" key="3">
    <source>
        <dbReference type="EMBL" id="QEE16292.1"/>
    </source>
</evidence>
<dbReference type="InterPro" id="IPR010286">
    <property type="entry name" value="METTL16/RlmF"/>
</dbReference>
<dbReference type="GO" id="GO:0070475">
    <property type="term" value="P:rRNA base methylation"/>
    <property type="evidence" value="ECO:0007669"/>
    <property type="project" value="TreeGrafter"/>
</dbReference>
<name>A0A5B9DAZ8_9ARCH</name>
<dbReference type="PANTHER" id="PTHR13393:SF0">
    <property type="entry name" value="RNA N6-ADENOSINE-METHYLTRANSFERASE METTL16"/>
    <property type="match status" value="1"/>
</dbReference>
<dbReference type="InterPro" id="IPR029063">
    <property type="entry name" value="SAM-dependent_MTases_sf"/>
</dbReference>
<evidence type="ECO:0000313" key="4">
    <source>
        <dbReference type="Proteomes" id="UP000321408"/>
    </source>
</evidence>
<dbReference type="GO" id="GO:0052907">
    <property type="term" value="F:23S rRNA (adenine(1618)-N(6))-methyltransferase activity"/>
    <property type="evidence" value="ECO:0007669"/>
    <property type="project" value="TreeGrafter"/>
</dbReference>
<keyword evidence="2" id="KW-0808">Transferase</keyword>
<dbReference type="SUPFAM" id="SSF53335">
    <property type="entry name" value="S-adenosyl-L-methionine-dependent methyltransferases"/>
    <property type="match status" value="1"/>
</dbReference>
<keyword evidence="4" id="KW-1185">Reference proteome</keyword>
<dbReference type="Proteomes" id="UP000321408">
    <property type="component" value="Chromosome"/>
</dbReference>
<dbReference type="RefSeq" id="WP_162306677.1">
    <property type="nucleotide sequence ID" value="NZ_CP042905.2"/>
</dbReference>